<keyword evidence="7" id="KW-1185">Reference proteome</keyword>
<accession>A0AAD8IQW0</accession>
<evidence type="ECO:0000256" key="2">
    <source>
        <dbReference type="ARBA" id="ARBA00023015"/>
    </source>
</evidence>
<dbReference type="InterPro" id="IPR017930">
    <property type="entry name" value="Myb_dom"/>
</dbReference>
<dbReference type="Proteomes" id="UP001237642">
    <property type="component" value="Unassembled WGS sequence"/>
</dbReference>
<name>A0AAD8IQW0_9APIA</name>
<dbReference type="SUPFAM" id="SSF46689">
    <property type="entry name" value="Homeodomain-like"/>
    <property type="match status" value="1"/>
</dbReference>
<evidence type="ECO:0000313" key="7">
    <source>
        <dbReference type="Proteomes" id="UP001237642"/>
    </source>
</evidence>
<feature type="domain" description="HTH myb-type" evidence="5">
    <location>
        <begin position="15"/>
        <end position="75"/>
    </location>
</feature>
<keyword evidence="3" id="KW-0804">Transcription</keyword>
<dbReference type="PROSITE" id="PS51294">
    <property type="entry name" value="HTH_MYB"/>
    <property type="match status" value="1"/>
</dbReference>
<sequence length="330" mass="37154">MSSCGKNGAVRPYIRSKVPRLRWTPDLHHCFLQAVQMLGGQEKATPKLVLQMMDVRGLTISHVKSHLQMYRSMKGDDGTNKDESLMHQRRKLPVEDHSDGYIDQESNGSDHYASLLLRNPSTEESDSKDQFFFMSPKDPPTKRIDTMSCSSTDQTLHHCRQRICETILTTDPYYFDDYMLADEKSGVNKEGLLSFYRNQAKEAPMSTAFSLPNDLFNNISPFANHANAVLEESDFFKVSEHEDKTCSSLRGYKLESFEDKHENEDDYGGGCGLSLSLSLPHPSTQRSNVSSASEISETISSSYRRHEFSHCHGSSSGKPSLDLSISLCNT</sequence>
<dbReference type="InterPro" id="IPR009057">
    <property type="entry name" value="Homeodomain-like_sf"/>
</dbReference>
<keyword evidence="2" id="KW-0805">Transcription regulation</keyword>
<dbReference type="GO" id="GO:0003700">
    <property type="term" value="F:DNA-binding transcription factor activity"/>
    <property type="evidence" value="ECO:0007669"/>
    <property type="project" value="InterPro"/>
</dbReference>
<protein>
    <submittedName>
        <fullName evidence="6">Phosphate starvation response</fullName>
    </submittedName>
</protein>
<dbReference type="PANTHER" id="PTHR31314">
    <property type="entry name" value="MYB FAMILY TRANSCRIPTION FACTOR PHL7-LIKE"/>
    <property type="match status" value="1"/>
</dbReference>
<evidence type="ECO:0000256" key="3">
    <source>
        <dbReference type="ARBA" id="ARBA00023163"/>
    </source>
</evidence>
<evidence type="ECO:0000259" key="5">
    <source>
        <dbReference type="PROSITE" id="PS51294"/>
    </source>
</evidence>
<comment type="caution">
    <text evidence="6">The sequence shown here is derived from an EMBL/GenBank/DDBJ whole genome shotgun (WGS) entry which is preliminary data.</text>
</comment>
<dbReference type="GO" id="GO:0003677">
    <property type="term" value="F:DNA binding"/>
    <property type="evidence" value="ECO:0007669"/>
    <property type="project" value="InterPro"/>
</dbReference>
<dbReference type="GO" id="GO:0005634">
    <property type="term" value="C:nucleus"/>
    <property type="evidence" value="ECO:0007669"/>
    <property type="project" value="UniProtKB-SubCell"/>
</dbReference>
<organism evidence="6 7">
    <name type="scientific">Heracleum sosnowskyi</name>
    <dbReference type="NCBI Taxonomy" id="360622"/>
    <lineage>
        <taxon>Eukaryota</taxon>
        <taxon>Viridiplantae</taxon>
        <taxon>Streptophyta</taxon>
        <taxon>Embryophyta</taxon>
        <taxon>Tracheophyta</taxon>
        <taxon>Spermatophyta</taxon>
        <taxon>Magnoliopsida</taxon>
        <taxon>eudicotyledons</taxon>
        <taxon>Gunneridae</taxon>
        <taxon>Pentapetalae</taxon>
        <taxon>asterids</taxon>
        <taxon>campanulids</taxon>
        <taxon>Apiales</taxon>
        <taxon>Apiaceae</taxon>
        <taxon>Apioideae</taxon>
        <taxon>apioid superclade</taxon>
        <taxon>Tordylieae</taxon>
        <taxon>Tordyliinae</taxon>
        <taxon>Heracleum</taxon>
    </lineage>
</organism>
<proteinExistence type="predicted"/>
<dbReference type="FunFam" id="1.10.10.60:FF:000002">
    <property type="entry name" value="Myb family transcription factor"/>
    <property type="match status" value="1"/>
</dbReference>
<reference evidence="6" key="1">
    <citation type="submission" date="2023-02" db="EMBL/GenBank/DDBJ databases">
        <title>Genome of toxic invasive species Heracleum sosnowskyi carries increased number of genes despite the absence of recent whole-genome duplications.</title>
        <authorList>
            <person name="Schelkunov M."/>
            <person name="Shtratnikova V."/>
            <person name="Makarenko M."/>
            <person name="Klepikova A."/>
            <person name="Omelchenko D."/>
            <person name="Novikova G."/>
            <person name="Obukhova E."/>
            <person name="Bogdanov V."/>
            <person name="Penin A."/>
            <person name="Logacheva M."/>
        </authorList>
    </citation>
    <scope>NUCLEOTIDE SEQUENCE</scope>
    <source>
        <strain evidence="6">Hsosn_3</strain>
        <tissue evidence="6">Leaf</tissue>
    </source>
</reference>
<dbReference type="InterPro" id="IPR006447">
    <property type="entry name" value="Myb_dom_plants"/>
</dbReference>
<dbReference type="NCBIfam" id="TIGR01557">
    <property type="entry name" value="myb_SHAQKYF"/>
    <property type="match status" value="1"/>
</dbReference>
<keyword evidence="4" id="KW-0539">Nucleus</keyword>
<dbReference type="EMBL" id="JAUIZM010000004">
    <property type="protein sequence ID" value="KAK1390155.1"/>
    <property type="molecule type" value="Genomic_DNA"/>
</dbReference>
<reference evidence="6" key="2">
    <citation type="submission" date="2023-05" db="EMBL/GenBank/DDBJ databases">
        <authorList>
            <person name="Schelkunov M.I."/>
        </authorList>
    </citation>
    <scope>NUCLEOTIDE SEQUENCE</scope>
    <source>
        <strain evidence="6">Hsosn_3</strain>
        <tissue evidence="6">Leaf</tissue>
    </source>
</reference>
<dbReference type="Gene3D" id="1.10.10.60">
    <property type="entry name" value="Homeodomain-like"/>
    <property type="match status" value="1"/>
</dbReference>
<evidence type="ECO:0000256" key="1">
    <source>
        <dbReference type="ARBA" id="ARBA00004123"/>
    </source>
</evidence>
<dbReference type="InterPro" id="IPR046955">
    <property type="entry name" value="PHR1-like"/>
</dbReference>
<gene>
    <name evidence="6" type="ORF">POM88_018333</name>
</gene>
<dbReference type="PANTHER" id="PTHR31314:SF188">
    <property type="entry name" value="TRANSCRIPTION FACTOR KAN2 ISOFORM X1-RELATED"/>
    <property type="match status" value="1"/>
</dbReference>
<evidence type="ECO:0000256" key="4">
    <source>
        <dbReference type="ARBA" id="ARBA00023242"/>
    </source>
</evidence>
<dbReference type="InterPro" id="IPR001005">
    <property type="entry name" value="SANT/Myb"/>
</dbReference>
<dbReference type="Pfam" id="PF00249">
    <property type="entry name" value="Myb_DNA-binding"/>
    <property type="match status" value="1"/>
</dbReference>
<dbReference type="AlphaFoldDB" id="A0AAD8IQW0"/>
<comment type="subcellular location">
    <subcellularLocation>
        <location evidence="1">Nucleus</location>
    </subcellularLocation>
</comment>
<evidence type="ECO:0000313" key="6">
    <source>
        <dbReference type="EMBL" id="KAK1390155.1"/>
    </source>
</evidence>